<protein>
    <submittedName>
        <fullName evidence="2">dTDP-Rha:alpha-D-GlcNAc-pyrophosphate polyprenol, alpha-3-L-rhamnosyltransferase</fullName>
        <ecNumber evidence="2">2.4.-.-</ecNumber>
    </submittedName>
</protein>
<organism evidence="2 3">
    <name type="scientific">Nitrospina watsonii</name>
    <dbReference type="NCBI Taxonomy" id="1323948"/>
    <lineage>
        <taxon>Bacteria</taxon>
        <taxon>Pseudomonadati</taxon>
        <taxon>Nitrospinota/Tectimicrobiota group</taxon>
        <taxon>Nitrospinota</taxon>
        <taxon>Nitrospinia</taxon>
        <taxon>Nitrospinales</taxon>
        <taxon>Nitrospinaceae</taxon>
        <taxon>Nitrospina</taxon>
    </lineage>
</organism>
<proteinExistence type="predicted"/>
<dbReference type="Gene3D" id="3.90.550.10">
    <property type="entry name" value="Spore Coat Polysaccharide Biosynthesis Protein SpsA, Chain A"/>
    <property type="match status" value="1"/>
</dbReference>
<dbReference type="RefSeq" id="WP_282009970.1">
    <property type="nucleotide sequence ID" value="NZ_OX336137.1"/>
</dbReference>
<name>A0ABN8VY41_9BACT</name>
<dbReference type="CDD" id="cd04186">
    <property type="entry name" value="GT_2_like_c"/>
    <property type="match status" value="1"/>
</dbReference>
<reference evidence="2 3" key="1">
    <citation type="submission" date="2022-09" db="EMBL/GenBank/DDBJ databases">
        <authorList>
            <person name="Kop L."/>
        </authorList>
    </citation>
    <scope>NUCLEOTIDE SEQUENCE [LARGE SCALE GENOMIC DNA]</scope>
    <source>
        <strain evidence="2 3">347</strain>
    </source>
</reference>
<evidence type="ECO:0000259" key="1">
    <source>
        <dbReference type="Pfam" id="PF00535"/>
    </source>
</evidence>
<dbReference type="SUPFAM" id="SSF53448">
    <property type="entry name" value="Nucleotide-diphospho-sugar transferases"/>
    <property type="match status" value="1"/>
</dbReference>
<dbReference type="EC" id="2.4.-.-" evidence="2"/>
<dbReference type="EMBL" id="OX336137">
    <property type="protein sequence ID" value="CAI2716993.1"/>
    <property type="molecule type" value="Genomic_DNA"/>
</dbReference>
<feature type="domain" description="Glycosyltransferase 2-like" evidence="1">
    <location>
        <begin position="5"/>
        <end position="153"/>
    </location>
</feature>
<dbReference type="PANTHER" id="PTHR43179">
    <property type="entry name" value="RHAMNOSYLTRANSFERASE WBBL"/>
    <property type="match status" value="1"/>
</dbReference>
<dbReference type="Pfam" id="PF00535">
    <property type="entry name" value="Glycos_transf_2"/>
    <property type="match status" value="1"/>
</dbReference>
<dbReference type="Proteomes" id="UP001157733">
    <property type="component" value="Chromosome"/>
</dbReference>
<dbReference type="InterPro" id="IPR029044">
    <property type="entry name" value="Nucleotide-diphossugar_trans"/>
</dbReference>
<accession>A0ABN8VY41</accession>
<dbReference type="InterPro" id="IPR001173">
    <property type="entry name" value="Glyco_trans_2-like"/>
</dbReference>
<sequence length="282" mass="31998">MILTFIILTYNHGHCLGKCVQSIQDTVDCAPFEIRVVNNARHENLGEFQNRFSDIRVTTNPRNVGFACASNQAAREATGDTLVFLNPDTVVHAGAMAALARHLKTHPDIGLVAPKVLNPDGSIQASCRRFPRLWTGLFNRRSLLSRGFPGNRFTRDYLMQDFDHNETRDVDWVSGCCMMMSRQLFLELGGFDEHYFLFSEDVDLCQIIWKSGRRVVYHPEAVITHDIGSSNRRLPAMVIVKRHRGMIHYWNKHMRPNPIAGGLIGLLIGLRCLAQLILNGWK</sequence>
<dbReference type="PANTHER" id="PTHR43179:SF7">
    <property type="entry name" value="RHAMNOSYLTRANSFERASE WBBL"/>
    <property type="match status" value="1"/>
</dbReference>
<keyword evidence="2" id="KW-0328">Glycosyltransferase</keyword>
<evidence type="ECO:0000313" key="2">
    <source>
        <dbReference type="EMBL" id="CAI2716993.1"/>
    </source>
</evidence>
<gene>
    <name evidence="2" type="ORF">NSPWAT_0134</name>
</gene>
<keyword evidence="3" id="KW-1185">Reference proteome</keyword>
<keyword evidence="2" id="KW-0808">Transferase</keyword>
<evidence type="ECO:0000313" key="3">
    <source>
        <dbReference type="Proteomes" id="UP001157733"/>
    </source>
</evidence>
<dbReference type="GO" id="GO:0016757">
    <property type="term" value="F:glycosyltransferase activity"/>
    <property type="evidence" value="ECO:0007669"/>
    <property type="project" value="UniProtKB-KW"/>
</dbReference>